<comment type="caution">
    <text evidence="4">The sequence shown here is derived from an EMBL/GenBank/DDBJ whole genome shotgun (WGS) entry which is preliminary data.</text>
</comment>
<dbReference type="InterPro" id="IPR042183">
    <property type="entry name" value="MmgE/PrpD_sf_1"/>
</dbReference>
<dbReference type="PANTHER" id="PTHR16943:SF8">
    <property type="entry name" value="2-METHYLCITRATE DEHYDRATASE"/>
    <property type="match status" value="1"/>
</dbReference>
<proteinExistence type="inferred from homology"/>
<reference evidence="5" key="1">
    <citation type="journal article" date="2019" name="Int. J. Syst. Evol. Microbiol.">
        <title>The Global Catalogue of Microorganisms (GCM) 10K type strain sequencing project: providing services to taxonomists for standard genome sequencing and annotation.</title>
        <authorList>
            <consortium name="The Broad Institute Genomics Platform"/>
            <consortium name="The Broad Institute Genome Sequencing Center for Infectious Disease"/>
            <person name="Wu L."/>
            <person name="Ma J."/>
        </authorList>
    </citation>
    <scope>NUCLEOTIDE SEQUENCE [LARGE SCALE GENOMIC DNA]</scope>
    <source>
        <strain evidence="5">CGMCC 4.7397</strain>
    </source>
</reference>
<accession>A0ABW1IIA9</accession>
<evidence type="ECO:0000313" key="4">
    <source>
        <dbReference type="EMBL" id="MFC5952586.1"/>
    </source>
</evidence>
<dbReference type="SUPFAM" id="SSF103378">
    <property type="entry name" value="2-methylcitrate dehydratase PrpD"/>
    <property type="match status" value="1"/>
</dbReference>
<dbReference type="Pfam" id="PF19305">
    <property type="entry name" value="MmgE_PrpD_C"/>
    <property type="match status" value="1"/>
</dbReference>
<dbReference type="RefSeq" id="WP_379571610.1">
    <property type="nucleotide sequence ID" value="NZ_JBHSQK010000110.1"/>
</dbReference>
<feature type="domain" description="MmgE/PrpD N-terminal" evidence="2">
    <location>
        <begin position="19"/>
        <end position="256"/>
    </location>
</feature>
<sequence length="475" mass="49424">MTTTAETPAPPAAPAILTALAERISAFRYEELDDHARQLVRTAFVDTLGVALAGSDFAGIAAIRTAAGIAGAKEGSLVLGTAERVPTLDAGLLNGVAAHALDLDDGNSAMGGHPSAMLVPELLALGEETDASAADVAVAYAAGYEVMVRLAYGLNPGHYKRGWHPTSTIGVIGVAAAAARLLGLPAERTATAMAIAVSHAAGVKANFGTMTKSLHVGQAVRNGLFAARLAAEGFTANPGALDHQQGFLPLFQGDSGYDAARIVAGLDGAPLACSERNPIKIYPCCHSTHGAIEAACEIRGADGFDTGRIEDIEIVVDPNRMPHTDRPVLTEALSGKFSLQYVTSRALLAGTVVLADFDGDAHRDPATIALMSKVRVLPAPPGGKPNSFAATVRISQTDGSEFSATRDPHLSENETTVDPPVLWQKFEDCAGRVLPAERVSALGEALRGFPDTETTVRELVRLAEVHPHTDVEVTS</sequence>
<dbReference type="InterPro" id="IPR042188">
    <property type="entry name" value="MmgE/PrpD_sf_2"/>
</dbReference>
<evidence type="ECO:0000313" key="5">
    <source>
        <dbReference type="Proteomes" id="UP001596119"/>
    </source>
</evidence>
<name>A0ABW1IIA9_9PSEU</name>
<dbReference type="PANTHER" id="PTHR16943">
    <property type="entry name" value="2-METHYLCITRATE DEHYDRATASE-RELATED"/>
    <property type="match status" value="1"/>
</dbReference>
<dbReference type="InterPro" id="IPR045337">
    <property type="entry name" value="MmgE_PrpD_C"/>
</dbReference>
<organism evidence="4 5">
    <name type="scientific">Pseudonocardia lutea</name>
    <dbReference type="NCBI Taxonomy" id="2172015"/>
    <lineage>
        <taxon>Bacteria</taxon>
        <taxon>Bacillati</taxon>
        <taxon>Actinomycetota</taxon>
        <taxon>Actinomycetes</taxon>
        <taxon>Pseudonocardiales</taxon>
        <taxon>Pseudonocardiaceae</taxon>
        <taxon>Pseudonocardia</taxon>
    </lineage>
</organism>
<evidence type="ECO:0000259" key="3">
    <source>
        <dbReference type="Pfam" id="PF19305"/>
    </source>
</evidence>
<dbReference type="EMBL" id="JBHSQK010000110">
    <property type="protein sequence ID" value="MFC5952586.1"/>
    <property type="molecule type" value="Genomic_DNA"/>
</dbReference>
<evidence type="ECO:0000259" key="2">
    <source>
        <dbReference type="Pfam" id="PF03972"/>
    </source>
</evidence>
<dbReference type="InterPro" id="IPR005656">
    <property type="entry name" value="MmgE_PrpD"/>
</dbReference>
<evidence type="ECO:0000256" key="1">
    <source>
        <dbReference type="ARBA" id="ARBA00006174"/>
    </source>
</evidence>
<protein>
    <submittedName>
        <fullName evidence="4">MmgE/PrpD family protein</fullName>
    </submittedName>
</protein>
<comment type="similarity">
    <text evidence="1">Belongs to the PrpD family.</text>
</comment>
<dbReference type="Gene3D" id="1.10.4100.10">
    <property type="entry name" value="2-methylcitrate dehydratase PrpD"/>
    <property type="match status" value="1"/>
</dbReference>
<dbReference type="Gene3D" id="3.30.1330.120">
    <property type="entry name" value="2-methylcitrate dehydratase PrpD"/>
    <property type="match status" value="1"/>
</dbReference>
<dbReference type="InterPro" id="IPR045336">
    <property type="entry name" value="MmgE_PrpD_N"/>
</dbReference>
<dbReference type="Pfam" id="PF03972">
    <property type="entry name" value="MmgE_PrpD_N"/>
    <property type="match status" value="1"/>
</dbReference>
<gene>
    <name evidence="4" type="ORF">ACFQH9_30435</name>
</gene>
<feature type="domain" description="MmgE/PrpD C-terminal" evidence="3">
    <location>
        <begin position="282"/>
        <end position="438"/>
    </location>
</feature>
<dbReference type="Proteomes" id="UP001596119">
    <property type="component" value="Unassembled WGS sequence"/>
</dbReference>
<dbReference type="InterPro" id="IPR036148">
    <property type="entry name" value="MmgE/PrpD_sf"/>
</dbReference>
<keyword evidence="5" id="KW-1185">Reference proteome</keyword>